<dbReference type="PANTHER" id="PTHR33480:SF1">
    <property type="entry name" value="TYR RECOMBINASE DOMAIN-CONTAINING PROTEIN"/>
    <property type="match status" value="1"/>
</dbReference>
<keyword evidence="3" id="KW-1185">Reference proteome</keyword>
<feature type="region of interest" description="Disordered" evidence="1">
    <location>
        <begin position="211"/>
        <end position="276"/>
    </location>
</feature>
<organism evidence="2 3">
    <name type="scientific">Apolygus lucorum</name>
    <name type="common">Small green plant bug</name>
    <name type="synonym">Lygocoris lucorum</name>
    <dbReference type="NCBI Taxonomy" id="248454"/>
    <lineage>
        <taxon>Eukaryota</taxon>
        <taxon>Metazoa</taxon>
        <taxon>Ecdysozoa</taxon>
        <taxon>Arthropoda</taxon>
        <taxon>Hexapoda</taxon>
        <taxon>Insecta</taxon>
        <taxon>Pterygota</taxon>
        <taxon>Neoptera</taxon>
        <taxon>Paraneoptera</taxon>
        <taxon>Hemiptera</taxon>
        <taxon>Heteroptera</taxon>
        <taxon>Panheteroptera</taxon>
        <taxon>Cimicomorpha</taxon>
        <taxon>Miridae</taxon>
        <taxon>Mirini</taxon>
        <taxon>Apolygus</taxon>
    </lineage>
</organism>
<protein>
    <submittedName>
        <fullName evidence="2">Uncharacterized protein</fullName>
    </submittedName>
</protein>
<proteinExistence type="predicted"/>
<feature type="compositionally biased region" description="Basic and acidic residues" evidence="1">
    <location>
        <begin position="919"/>
        <end position="930"/>
    </location>
</feature>
<reference evidence="2" key="1">
    <citation type="journal article" date="2021" name="Mol. Ecol. Resour.">
        <title>Apolygus lucorum genome provides insights into omnivorousness and mesophyll feeding.</title>
        <authorList>
            <person name="Liu Y."/>
            <person name="Liu H."/>
            <person name="Wang H."/>
            <person name="Huang T."/>
            <person name="Liu B."/>
            <person name="Yang B."/>
            <person name="Yin L."/>
            <person name="Li B."/>
            <person name="Zhang Y."/>
            <person name="Zhang S."/>
            <person name="Jiang F."/>
            <person name="Zhang X."/>
            <person name="Ren Y."/>
            <person name="Wang B."/>
            <person name="Wang S."/>
            <person name="Lu Y."/>
            <person name="Wu K."/>
            <person name="Fan W."/>
            <person name="Wang G."/>
        </authorList>
    </citation>
    <scope>NUCLEOTIDE SEQUENCE</scope>
    <source>
        <strain evidence="2">12Hb</strain>
    </source>
</reference>
<name>A0A8S9Y3X4_APOLU</name>
<feature type="region of interest" description="Disordered" evidence="1">
    <location>
        <begin position="869"/>
        <end position="942"/>
    </location>
</feature>
<dbReference type="AlphaFoldDB" id="A0A8S9Y3X4"/>
<evidence type="ECO:0000256" key="1">
    <source>
        <dbReference type="SAM" id="MobiDB-lite"/>
    </source>
</evidence>
<accession>A0A8S9Y3X4</accession>
<evidence type="ECO:0000313" key="3">
    <source>
        <dbReference type="Proteomes" id="UP000466442"/>
    </source>
</evidence>
<comment type="caution">
    <text evidence="2">The sequence shown here is derived from an EMBL/GenBank/DDBJ whole genome shotgun (WGS) entry which is preliminary data.</text>
</comment>
<evidence type="ECO:0000313" key="2">
    <source>
        <dbReference type="EMBL" id="KAF6215863.1"/>
    </source>
</evidence>
<dbReference type="PANTHER" id="PTHR33480">
    <property type="entry name" value="SET DOMAIN-CONTAINING PROTEIN-RELATED"/>
    <property type="match status" value="1"/>
</dbReference>
<feature type="compositionally biased region" description="Basic and acidic residues" evidence="1">
    <location>
        <begin position="875"/>
        <end position="892"/>
    </location>
</feature>
<dbReference type="Proteomes" id="UP000466442">
    <property type="component" value="Linkage Group LG1"/>
</dbReference>
<feature type="compositionally biased region" description="Polar residues" evidence="1">
    <location>
        <begin position="931"/>
        <end position="942"/>
    </location>
</feature>
<feature type="region of interest" description="Disordered" evidence="1">
    <location>
        <begin position="24"/>
        <end position="48"/>
    </location>
</feature>
<dbReference type="OrthoDB" id="6630365at2759"/>
<feature type="compositionally biased region" description="Polar residues" evidence="1">
    <location>
        <begin position="237"/>
        <end position="262"/>
    </location>
</feature>
<dbReference type="EMBL" id="WIXP02000001">
    <property type="protein sequence ID" value="KAF6215863.1"/>
    <property type="molecule type" value="Genomic_DNA"/>
</dbReference>
<gene>
    <name evidence="2" type="ORF">GE061_000198</name>
</gene>
<sequence>MDLTTPSLNNSVLCEEDAEIVKEVSAPNTVESDEEEVEEEMPKPPTSSEISAALETIKRALQELGDEESFQSFYKIKLIIAIVNADCEFLFVNVGTYGAASDSTRISPTVSRWLSVLAKFVFSPQQIYNMDESEVQTVPNKLPKHVAPTGKRDVSKTIAAKHGPTVTAVCAMSAVGHYVPPLFIYSRKRLSLLLIKGGPVGCSTAVFPSRTLPEMPDESSSDVANFSANEGDPTFRGSGSSEPPNTISELESLSTPPHQSGSDDGETSEATKKSKKHRPSKAYFCIFCKKRETHFPRHLTNMHSDKEEVREFLKHAPGTKQRMKLISKIRGQGAIEYNSQTTQEGSSSGSIQLGRRMTGIPIDTELYLPCLECGNYYKKRNLQTHYKKCANKAGPSNLLSKCRVRKLGHGIPSQAKVTMSEQLKEILGGMSASSNIMRLIECDPAIVAFGNKLCKTNKHIISTQVNSIRRNLKVMAVITTYMYEHDKQLTVSYYYKHEKFDLFKKAVLDNIGYKESTYNSASQTGAIGRIWFNCAKSLNDLYLDLGLREDKTQLDEWLQKFKSQYYVELEKPASAQLTRNRWNKKMTIPNDEEVATLCTYLKGVMRQHKTELRITFDYTHWAQLSKALLVYLTVFNRKRSGEVQGALLKQYRERVTYKDFADNWSERLSSQDVEQSKRYSRFLVKGKRSKGVSVLMEQNEVDSMELLLSNRQNANVDEDNDFLLTKAHTHFNCRSALREFAKVCQVKRHHLLTTTKLRKHFASSIPMLNLAGNEMTTVTQFLGHDEKTEALHYRMPDAVEEMAHVATLLYASTTMTMSKLKDRNLRSINHETTLATVAIPPDYLGSGEPPANVLGEFSSKEPSAHLRRICSTDSSHSEEGEEVIRTKTDRRGPPKHRIYSSPELSPPSVPGTISAKRTATHEQGAEKSERSTILYQEPQPSTSGTCTALMGLGRYFSVATDSSSSDDDIAWGRKIKPKRLILSPSPERYQVTSPPDPRVDRLVLSSSPESHQTVSLPAPRANCLVLSPDIDPPDFQITSLDDGGGIIPTTTMDPPASTSTATDAEQVDDNMTANTPPKKIVRKRLPWTPRQTRVIEDNFKSYLDQKQIPPTYIIRKVLSDNGQVLRARTVESIRTHISNMNTGKTNRSKKIDRLDM</sequence>